<dbReference type="InterPro" id="IPR036388">
    <property type="entry name" value="WH-like_DNA-bd_sf"/>
</dbReference>
<evidence type="ECO:0000313" key="7">
    <source>
        <dbReference type="Proteomes" id="UP000587991"/>
    </source>
</evidence>
<feature type="domain" description="HTH lysR-type" evidence="5">
    <location>
        <begin position="5"/>
        <end position="62"/>
    </location>
</feature>
<dbReference type="GO" id="GO:0043565">
    <property type="term" value="F:sequence-specific DNA binding"/>
    <property type="evidence" value="ECO:0007669"/>
    <property type="project" value="TreeGrafter"/>
</dbReference>
<evidence type="ECO:0000256" key="4">
    <source>
        <dbReference type="ARBA" id="ARBA00023163"/>
    </source>
</evidence>
<dbReference type="InterPro" id="IPR058163">
    <property type="entry name" value="LysR-type_TF_proteobact-type"/>
</dbReference>
<reference evidence="6 7" key="1">
    <citation type="submission" date="2020-04" db="EMBL/GenBank/DDBJ databases">
        <title>Draft genome of Leeia sp. IMCC25680.</title>
        <authorList>
            <person name="Song J."/>
            <person name="Cho J.-C."/>
        </authorList>
    </citation>
    <scope>NUCLEOTIDE SEQUENCE [LARGE SCALE GENOMIC DNA]</scope>
    <source>
        <strain evidence="6 7">IMCC25680</strain>
    </source>
</reference>
<dbReference type="AlphaFoldDB" id="A0A847SAL7"/>
<dbReference type="RefSeq" id="WP_168875760.1">
    <property type="nucleotide sequence ID" value="NZ_JABAIM010000001.1"/>
</dbReference>
<organism evidence="6 7">
    <name type="scientific">Leeia aquatica</name>
    <dbReference type="NCBI Taxonomy" id="2725557"/>
    <lineage>
        <taxon>Bacteria</taxon>
        <taxon>Pseudomonadati</taxon>
        <taxon>Pseudomonadota</taxon>
        <taxon>Betaproteobacteria</taxon>
        <taxon>Neisseriales</taxon>
        <taxon>Leeiaceae</taxon>
        <taxon>Leeia</taxon>
    </lineage>
</organism>
<dbReference type="Proteomes" id="UP000587991">
    <property type="component" value="Unassembled WGS sequence"/>
</dbReference>
<dbReference type="PANTHER" id="PTHR30537:SF3">
    <property type="entry name" value="TRANSCRIPTIONAL REGULATORY PROTEIN"/>
    <property type="match status" value="1"/>
</dbReference>
<dbReference type="EMBL" id="JABAIM010000001">
    <property type="protein sequence ID" value="NLR74128.1"/>
    <property type="molecule type" value="Genomic_DNA"/>
</dbReference>
<proteinExistence type="inferred from homology"/>
<dbReference type="InterPro" id="IPR000847">
    <property type="entry name" value="LysR_HTH_N"/>
</dbReference>
<evidence type="ECO:0000259" key="5">
    <source>
        <dbReference type="PROSITE" id="PS50931"/>
    </source>
</evidence>
<keyword evidence="3" id="KW-0238">DNA-binding</keyword>
<protein>
    <submittedName>
        <fullName evidence="6">LysR family transcriptional regulator</fullName>
    </submittedName>
</protein>
<dbReference type="Pfam" id="PF03466">
    <property type="entry name" value="LysR_substrate"/>
    <property type="match status" value="1"/>
</dbReference>
<dbReference type="SUPFAM" id="SSF53850">
    <property type="entry name" value="Periplasmic binding protein-like II"/>
    <property type="match status" value="1"/>
</dbReference>
<gene>
    <name evidence="6" type="ORF">HF682_03045</name>
</gene>
<keyword evidence="2" id="KW-0805">Transcription regulation</keyword>
<dbReference type="GO" id="GO:0003700">
    <property type="term" value="F:DNA-binding transcription factor activity"/>
    <property type="evidence" value="ECO:0007669"/>
    <property type="project" value="InterPro"/>
</dbReference>
<comment type="similarity">
    <text evidence="1">Belongs to the LysR transcriptional regulatory family.</text>
</comment>
<evidence type="ECO:0000256" key="1">
    <source>
        <dbReference type="ARBA" id="ARBA00009437"/>
    </source>
</evidence>
<dbReference type="GO" id="GO:0006351">
    <property type="term" value="P:DNA-templated transcription"/>
    <property type="evidence" value="ECO:0007669"/>
    <property type="project" value="TreeGrafter"/>
</dbReference>
<dbReference type="PRINTS" id="PR00039">
    <property type="entry name" value="HTHLYSR"/>
</dbReference>
<keyword evidence="7" id="KW-1185">Reference proteome</keyword>
<dbReference type="Gene3D" id="1.10.10.10">
    <property type="entry name" value="Winged helix-like DNA-binding domain superfamily/Winged helix DNA-binding domain"/>
    <property type="match status" value="1"/>
</dbReference>
<evidence type="ECO:0000256" key="2">
    <source>
        <dbReference type="ARBA" id="ARBA00023015"/>
    </source>
</evidence>
<dbReference type="PANTHER" id="PTHR30537">
    <property type="entry name" value="HTH-TYPE TRANSCRIPTIONAL REGULATOR"/>
    <property type="match status" value="1"/>
</dbReference>
<dbReference type="Pfam" id="PF00126">
    <property type="entry name" value="HTH_1"/>
    <property type="match status" value="1"/>
</dbReference>
<evidence type="ECO:0000313" key="6">
    <source>
        <dbReference type="EMBL" id="NLR74128.1"/>
    </source>
</evidence>
<dbReference type="Gene3D" id="3.40.190.290">
    <property type="match status" value="1"/>
</dbReference>
<comment type="caution">
    <text evidence="6">The sequence shown here is derived from an EMBL/GenBank/DDBJ whole genome shotgun (WGS) entry which is preliminary data.</text>
</comment>
<name>A0A847SAL7_9NEIS</name>
<keyword evidence="4" id="KW-0804">Transcription</keyword>
<dbReference type="SUPFAM" id="SSF46785">
    <property type="entry name" value="Winged helix' DNA-binding domain"/>
    <property type="match status" value="1"/>
</dbReference>
<evidence type="ECO:0000256" key="3">
    <source>
        <dbReference type="ARBA" id="ARBA00023125"/>
    </source>
</evidence>
<accession>A0A847SAL7</accession>
<dbReference type="PROSITE" id="PS50931">
    <property type="entry name" value="HTH_LYSR"/>
    <property type="match status" value="1"/>
</dbReference>
<dbReference type="InterPro" id="IPR036390">
    <property type="entry name" value="WH_DNA-bd_sf"/>
</dbReference>
<sequence length="300" mass="33077">MKTRFDWQLIPSFLAVLQQGSLLGAARQLGSSQPTLGRHISELEQQLGVALFERTGRGLLPTAMALQLAEHAERMAEGAFQLNMAATGSDTLLPGVVRITASQPVAFQLLPPVLSRLRERYPSIRIELVASNTVDNLLQREADIALRMVQPAQASLVARKVAEIGIGAYAHRDYLARCGTPQQLPDLLAHALLGEDQGTTIQRGLQLLGLDLPAEHFVLRTDDYLVYWATVCSGMGIGFLSDHMARKAPDLLPVLPNLRIPAYPIWLTVHREIRGNRRVRVVYDHLAEDLPLELARQLAG</sequence>
<dbReference type="InterPro" id="IPR005119">
    <property type="entry name" value="LysR_subst-bd"/>
</dbReference>